<evidence type="ECO:0000313" key="2">
    <source>
        <dbReference type="EMBL" id="OGX83446.1"/>
    </source>
</evidence>
<proteinExistence type="predicted"/>
<accession>A0A1G1SXU3</accession>
<keyword evidence="3" id="KW-1185">Reference proteome</keyword>
<evidence type="ECO:0000256" key="1">
    <source>
        <dbReference type="SAM" id="SignalP"/>
    </source>
</evidence>
<sequence length="203" mass="22360">MQKINQLAASQWRLRGLATVALSGGLFGAALAQTAPNTIRLHPDDAERGLNGPQHNFDFLPPGKSGDQYQSAGFFGQKLRPFLAGNEEALDHLNDYRRQKTLYLADRMLAVGSFAVYGQQIFANGDRQYFNNTQKAAIAVFATSVLATVFINRNTNKHLQRAVTAYNADVAHMSLWPRLRPSSFGLSAASTGQPLLAVRWLVR</sequence>
<dbReference type="STRING" id="1908237.BEN47_03945"/>
<feature type="signal peptide" evidence="1">
    <location>
        <begin position="1"/>
        <end position="32"/>
    </location>
</feature>
<dbReference type="EMBL" id="MDZB01000131">
    <property type="protein sequence ID" value="OGX83446.1"/>
    <property type="molecule type" value="Genomic_DNA"/>
</dbReference>
<comment type="caution">
    <text evidence="2">The sequence shown here is derived from an EMBL/GenBank/DDBJ whole genome shotgun (WGS) entry which is preliminary data.</text>
</comment>
<dbReference type="AlphaFoldDB" id="A0A1G1SXU3"/>
<dbReference type="Proteomes" id="UP000176294">
    <property type="component" value="Unassembled WGS sequence"/>
</dbReference>
<evidence type="ECO:0008006" key="4">
    <source>
        <dbReference type="Google" id="ProtNLM"/>
    </source>
</evidence>
<evidence type="ECO:0000313" key="3">
    <source>
        <dbReference type="Proteomes" id="UP000176294"/>
    </source>
</evidence>
<dbReference type="RefSeq" id="WP_070729435.1">
    <property type="nucleotide sequence ID" value="NZ_MDZB01000131.1"/>
</dbReference>
<feature type="chain" id="PRO_5009578621" description="DUF5683 domain-containing protein" evidence="1">
    <location>
        <begin position="33"/>
        <end position="203"/>
    </location>
</feature>
<dbReference type="OrthoDB" id="876476at2"/>
<protein>
    <recommendedName>
        <fullName evidence="4">DUF5683 domain-containing protein</fullName>
    </recommendedName>
</protein>
<keyword evidence="1" id="KW-0732">Signal</keyword>
<name>A0A1G1SXU3_9BACT</name>
<reference evidence="2 3" key="1">
    <citation type="submission" date="2016-08" db="EMBL/GenBank/DDBJ databases">
        <title>Hymenobacter coccineus sp. nov., Hymenobacter lapidarius sp. nov. and Hymenobacter glacialis sp. nov., isolated from Antarctic soil.</title>
        <authorList>
            <person name="Sedlacek I."/>
            <person name="Kralova S."/>
            <person name="Kyrova K."/>
            <person name="Maslanova I."/>
            <person name="Stankova E."/>
            <person name="Vrbovska V."/>
            <person name="Nemec M."/>
            <person name="Bartak M."/>
            <person name="Svec P."/>
            <person name="Busse H.-J."/>
            <person name="Pantucek R."/>
        </authorList>
    </citation>
    <scope>NUCLEOTIDE SEQUENCE [LARGE SCALE GENOMIC DNA]</scope>
    <source>
        <strain evidence="2 3">CCM 8643</strain>
    </source>
</reference>
<gene>
    <name evidence="2" type="ORF">BEN47_03945</name>
</gene>
<organism evidence="2 3">
    <name type="scientific">Hymenobacter lapidarius</name>
    <dbReference type="NCBI Taxonomy" id="1908237"/>
    <lineage>
        <taxon>Bacteria</taxon>
        <taxon>Pseudomonadati</taxon>
        <taxon>Bacteroidota</taxon>
        <taxon>Cytophagia</taxon>
        <taxon>Cytophagales</taxon>
        <taxon>Hymenobacteraceae</taxon>
        <taxon>Hymenobacter</taxon>
    </lineage>
</organism>